<feature type="compositionally biased region" description="Polar residues" evidence="6">
    <location>
        <begin position="187"/>
        <end position="203"/>
    </location>
</feature>
<dbReference type="GO" id="GO:0006260">
    <property type="term" value="P:DNA replication"/>
    <property type="evidence" value="ECO:0007669"/>
    <property type="project" value="UniProtKB-KW"/>
</dbReference>
<keyword evidence="3 5" id="KW-0235">DNA replication</keyword>
<evidence type="ECO:0000259" key="8">
    <source>
        <dbReference type="Pfam" id="PF25005"/>
    </source>
</evidence>
<dbReference type="InterPro" id="IPR036224">
    <property type="entry name" value="GINS_bundle-like_dom_sf"/>
</dbReference>
<dbReference type="InterPro" id="IPR056784">
    <property type="entry name" value="PSF2_N"/>
</dbReference>
<comment type="subcellular location">
    <subcellularLocation>
        <location evidence="1 5">Nucleus</location>
    </subcellularLocation>
</comment>
<dbReference type="InterPro" id="IPR007257">
    <property type="entry name" value="GINS_Psf2"/>
</dbReference>
<feature type="region of interest" description="Disordered" evidence="6">
    <location>
        <begin position="187"/>
        <end position="213"/>
    </location>
</feature>
<sequence length="213" mass="24530">MKSLKDSQRLTCEEVEFFAEDELIEIIPSVKLPVINLITGDFGPFEVGIPVTVPLWLAVSLKETKRCRILPPSWLTEENILAKVEEERNNPNSGLVQLHRHYMEIASKLLLVASDDLQQPFRIRKALEDLLDLRTSKLRKGLLNVRERTPFVKINRASWMELNSLREPLFEVLCTFASLDNSNETELTSSTQVQSQNVPSQEAQNRRTLRKYQ</sequence>
<accession>A0AAV9IKP6</accession>
<dbReference type="Gene3D" id="3.40.5.50">
    <property type="match status" value="1"/>
</dbReference>
<keyword evidence="10" id="KW-1185">Reference proteome</keyword>
<evidence type="ECO:0000256" key="3">
    <source>
        <dbReference type="ARBA" id="ARBA00022705"/>
    </source>
</evidence>
<reference evidence="9 10" key="1">
    <citation type="submission" date="2022-07" db="EMBL/GenBank/DDBJ databases">
        <title>Genome-wide signatures of adaptation to extreme environments.</title>
        <authorList>
            <person name="Cho C.H."/>
            <person name="Yoon H.S."/>
        </authorList>
    </citation>
    <scope>NUCLEOTIDE SEQUENCE [LARGE SCALE GENOMIC DNA]</scope>
    <source>
        <strain evidence="9 10">108.79 E11</strain>
    </source>
</reference>
<comment type="similarity">
    <text evidence="2 5">Belongs to the GINS2/PSF2 family.</text>
</comment>
<evidence type="ECO:0000256" key="6">
    <source>
        <dbReference type="SAM" id="MobiDB-lite"/>
    </source>
</evidence>
<evidence type="ECO:0000256" key="4">
    <source>
        <dbReference type="ARBA" id="ARBA00023242"/>
    </source>
</evidence>
<evidence type="ECO:0000256" key="2">
    <source>
        <dbReference type="ARBA" id="ARBA00010565"/>
    </source>
</evidence>
<feature type="domain" description="GINS subunit" evidence="7">
    <location>
        <begin position="74"/>
        <end position="167"/>
    </location>
</feature>
<dbReference type="Pfam" id="PF25005">
    <property type="entry name" value="PSF2_N"/>
    <property type="match status" value="1"/>
</dbReference>
<gene>
    <name evidence="9" type="ORF">GAYE_SCF47G5922</name>
</gene>
<dbReference type="Proteomes" id="UP001300502">
    <property type="component" value="Unassembled WGS sequence"/>
</dbReference>
<evidence type="ECO:0000313" key="10">
    <source>
        <dbReference type="Proteomes" id="UP001300502"/>
    </source>
</evidence>
<dbReference type="CDD" id="cd21694">
    <property type="entry name" value="GINS_B_Psf2"/>
    <property type="match status" value="1"/>
</dbReference>
<keyword evidence="4 5" id="KW-0539">Nucleus</keyword>
<dbReference type="SUPFAM" id="SSF158573">
    <property type="entry name" value="GINS helical bundle-like"/>
    <property type="match status" value="1"/>
</dbReference>
<dbReference type="AlphaFoldDB" id="A0AAV9IKP6"/>
<proteinExistence type="inferred from homology"/>
<evidence type="ECO:0000259" key="7">
    <source>
        <dbReference type="Pfam" id="PF05916"/>
    </source>
</evidence>
<dbReference type="SUPFAM" id="SSF160059">
    <property type="entry name" value="PriA/YqbF domain"/>
    <property type="match status" value="1"/>
</dbReference>
<comment type="subunit">
    <text evidence="5">Component of the GINS complex.</text>
</comment>
<dbReference type="CDD" id="cd11712">
    <property type="entry name" value="GINS_A_psf2"/>
    <property type="match status" value="1"/>
</dbReference>
<dbReference type="PANTHER" id="PTHR12772">
    <property type="entry name" value="DNA REPLICATION COMPLEX GINS PROTEIN PSF2"/>
    <property type="match status" value="1"/>
</dbReference>
<dbReference type="FunFam" id="3.40.5.50:FF:000001">
    <property type="entry name" value="DNA replication complex GINS protein PSF2"/>
    <property type="match status" value="1"/>
</dbReference>
<dbReference type="Pfam" id="PF05916">
    <property type="entry name" value="Sld5"/>
    <property type="match status" value="1"/>
</dbReference>
<dbReference type="GO" id="GO:0000727">
    <property type="term" value="P:double-strand break repair via break-induced replication"/>
    <property type="evidence" value="ECO:0007669"/>
    <property type="project" value="TreeGrafter"/>
</dbReference>
<feature type="domain" description="DNA replication complex GINS protein PSF2 N-terminal" evidence="8">
    <location>
        <begin position="11"/>
        <end position="70"/>
    </location>
</feature>
<dbReference type="PANTHER" id="PTHR12772:SF0">
    <property type="entry name" value="DNA REPLICATION COMPLEX GINS PROTEIN PSF2"/>
    <property type="match status" value="1"/>
</dbReference>
<name>A0AAV9IKP6_9RHOD</name>
<evidence type="ECO:0000256" key="1">
    <source>
        <dbReference type="ARBA" id="ARBA00004123"/>
    </source>
</evidence>
<dbReference type="PIRSF" id="PIRSF028998">
    <property type="entry name" value="GINS_Psf2_subgr"/>
    <property type="match status" value="1"/>
</dbReference>
<evidence type="ECO:0000313" key="9">
    <source>
        <dbReference type="EMBL" id="KAK4527988.1"/>
    </source>
</evidence>
<dbReference type="InterPro" id="IPR021151">
    <property type="entry name" value="GINS_A"/>
</dbReference>
<protein>
    <recommendedName>
        <fullName evidence="5">DNA replication complex GINS protein PSF2</fullName>
    </recommendedName>
</protein>
<dbReference type="EMBL" id="JANCYU010000058">
    <property type="protein sequence ID" value="KAK4527988.1"/>
    <property type="molecule type" value="Genomic_DNA"/>
</dbReference>
<comment type="caution">
    <text evidence="9">The sequence shown here is derived from an EMBL/GenBank/DDBJ whole genome shotgun (WGS) entry which is preliminary data.</text>
</comment>
<organism evidence="9 10">
    <name type="scientific">Galdieria yellowstonensis</name>
    <dbReference type="NCBI Taxonomy" id="3028027"/>
    <lineage>
        <taxon>Eukaryota</taxon>
        <taxon>Rhodophyta</taxon>
        <taxon>Bangiophyceae</taxon>
        <taxon>Galdieriales</taxon>
        <taxon>Galdieriaceae</taxon>
        <taxon>Galdieria</taxon>
    </lineage>
</organism>
<dbReference type="GO" id="GO:0000811">
    <property type="term" value="C:GINS complex"/>
    <property type="evidence" value="ECO:0007669"/>
    <property type="project" value="TreeGrafter"/>
</dbReference>
<evidence type="ECO:0000256" key="5">
    <source>
        <dbReference type="PIRNR" id="PIRNR028998"/>
    </source>
</evidence>
<dbReference type="Gene3D" id="1.20.58.1020">
    <property type="match status" value="1"/>
</dbReference>